<feature type="compositionally biased region" description="Basic and acidic residues" evidence="1">
    <location>
        <begin position="11"/>
        <end position="27"/>
    </location>
</feature>
<dbReference type="PATRIC" id="fig|29540.5.peg.3803"/>
<dbReference type="AlphaFoldDB" id="M0AJE2"/>
<gene>
    <name evidence="2" type="ORF">C481_18665</name>
</gene>
<organism evidence="2 3">
    <name type="scientific">Natrialba asiatica (strain ATCC 700177 / DSM 12278 / JCM 9576 / FERM P-10747 / NBRC 102637 / 172P1)</name>
    <dbReference type="NCBI Taxonomy" id="29540"/>
    <lineage>
        <taxon>Archaea</taxon>
        <taxon>Methanobacteriati</taxon>
        <taxon>Methanobacteriota</taxon>
        <taxon>Stenosarchaea group</taxon>
        <taxon>Halobacteria</taxon>
        <taxon>Halobacteriales</taxon>
        <taxon>Natrialbaceae</taxon>
        <taxon>Natrialba</taxon>
    </lineage>
</organism>
<evidence type="ECO:0000256" key="1">
    <source>
        <dbReference type="SAM" id="MobiDB-lite"/>
    </source>
</evidence>
<evidence type="ECO:0000313" key="2">
    <source>
        <dbReference type="EMBL" id="ELY97987.1"/>
    </source>
</evidence>
<proteinExistence type="predicted"/>
<dbReference type="EMBL" id="AOIO01000040">
    <property type="protein sequence ID" value="ELY97987.1"/>
    <property type="molecule type" value="Genomic_DNA"/>
</dbReference>
<dbReference type="Proteomes" id="UP000011554">
    <property type="component" value="Unassembled WGS sequence"/>
</dbReference>
<sequence length="61" mass="6729">MVHGFANRIETAAERRAEARTAKEQRKNAGVQTAKRKRGKYGRADGKAATPVLEQNECGDE</sequence>
<keyword evidence="3" id="KW-1185">Reference proteome</keyword>
<reference evidence="2 3" key="1">
    <citation type="journal article" date="2014" name="PLoS Genet.">
        <title>Phylogenetically driven sequencing of extremely halophilic archaea reveals strategies for static and dynamic osmo-response.</title>
        <authorList>
            <person name="Becker E.A."/>
            <person name="Seitzer P.M."/>
            <person name="Tritt A."/>
            <person name="Larsen D."/>
            <person name="Krusor M."/>
            <person name="Yao A.I."/>
            <person name="Wu D."/>
            <person name="Madern D."/>
            <person name="Eisen J.A."/>
            <person name="Darling A.E."/>
            <person name="Facciotti M.T."/>
        </authorList>
    </citation>
    <scope>NUCLEOTIDE SEQUENCE [LARGE SCALE GENOMIC DNA]</scope>
    <source>
        <strain evidence="2 3">DSM 12278</strain>
    </source>
</reference>
<name>M0AJE2_NATA1</name>
<evidence type="ECO:0000313" key="3">
    <source>
        <dbReference type="Proteomes" id="UP000011554"/>
    </source>
</evidence>
<comment type="caution">
    <text evidence="2">The sequence shown here is derived from an EMBL/GenBank/DDBJ whole genome shotgun (WGS) entry which is preliminary data.</text>
</comment>
<feature type="region of interest" description="Disordered" evidence="1">
    <location>
        <begin position="1"/>
        <end position="61"/>
    </location>
</feature>
<protein>
    <submittedName>
        <fullName evidence="2">Uncharacterized protein</fullName>
    </submittedName>
</protein>
<accession>M0AJE2</accession>